<keyword evidence="5 7" id="KW-0560">Oxidoreductase</keyword>
<comment type="cofactor">
    <cofactor evidence="1">
        <name>FAD</name>
        <dbReference type="ChEBI" id="CHEBI:57692"/>
    </cofactor>
</comment>
<reference evidence="7 8" key="1">
    <citation type="submission" date="2020-08" db="EMBL/GenBank/DDBJ databases">
        <title>Sequencing the genomes of 1000 actinobacteria strains.</title>
        <authorList>
            <person name="Klenk H.-P."/>
        </authorList>
    </citation>
    <scope>NUCLEOTIDE SEQUENCE [LARGE SCALE GENOMIC DNA]</scope>
    <source>
        <strain evidence="7 8">DSM 44230</strain>
    </source>
</reference>
<comment type="similarity">
    <text evidence="2">Belongs to the GMC oxidoreductase family.</text>
</comment>
<dbReference type="InterPro" id="IPR029058">
    <property type="entry name" value="AB_hydrolase_fold"/>
</dbReference>
<dbReference type="Proteomes" id="UP000533598">
    <property type="component" value="Unassembled WGS sequence"/>
</dbReference>
<dbReference type="InterPro" id="IPR052542">
    <property type="entry name" value="Cholesterol_Oxidase"/>
</dbReference>
<keyword evidence="4" id="KW-0274">FAD</keyword>
<evidence type="ECO:0000256" key="1">
    <source>
        <dbReference type="ARBA" id="ARBA00001974"/>
    </source>
</evidence>
<evidence type="ECO:0000256" key="2">
    <source>
        <dbReference type="ARBA" id="ARBA00010790"/>
    </source>
</evidence>
<dbReference type="AlphaFoldDB" id="A0A7W7C994"/>
<evidence type="ECO:0000313" key="7">
    <source>
        <dbReference type="EMBL" id="MBB4676870.1"/>
    </source>
</evidence>
<dbReference type="EC" id="1.1.3.6" evidence="7"/>
<dbReference type="RefSeq" id="WP_185002658.1">
    <property type="nucleotide sequence ID" value="NZ_BAAAUI010000012.1"/>
</dbReference>
<keyword evidence="8" id="KW-1185">Reference proteome</keyword>
<dbReference type="Gene3D" id="3.40.50.1820">
    <property type="entry name" value="alpha/beta hydrolase"/>
    <property type="match status" value="1"/>
</dbReference>
<evidence type="ECO:0000313" key="8">
    <source>
        <dbReference type="Proteomes" id="UP000533598"/>
    </source>
</evidence>
<organism evidence="7 8">
    <name type="scientific">Crossiella cryophila</name>
    <dbReference type="NCBI Taxonomy" id="43355"/>
    <lineage>
        <taxon>Bacteria</taxon>
        <taxon>Bacillati</taxon>
        <taxon>Actinomycetota</taxon>
        <taxon>Actinomycetes</taxon>
        <taxon>Pseudonocardiales</taxon>
        <taxon>Pseudonocardiaceae</taxon>
        <taxon>Crossiella</taxon>
    </lineage>
</organism>
<name>A0A7W7C994_9PSEU</name>
<sequence length="365" mass="41204">MKREIPLYTLDGVRDADVSTHPFTTEDGLGLSMLRFRRAESQDVVLLIPGLTQSSDMYIMPEHRNLVSYLLDNGFGDVWTLDSRLSNRHPYNQGMHRYSLDDVAHWDNAAAVETIRRSIGPDRRLHVIAHCLGAVSFLMSVFGGAVNGITSVVANSVALTPNLPTYSAAKISFEPELFEYVLGFEYMDPRWGDAPRFTRPWLAAKVISAMHRECDVSACHILSHLWGAGWPAMYRHENLLEVTHRRLGDLCGGSGMNYYRHVRKMYLAGRAVKYDPKDERHEELPNDYLGNAASVTTPILLTTGDANKVFGDSNEICYRKLEKMAPGRHEFRILPGYGHLDPFIGEHADMDVFPHLLDFIKRQAG</sequence>
<proteinExistence type="inferred from homology"/>
<comment type="caution">
    <text evidence="7">The sequence shown here is derived from an EMBL/GenBank/DDBJ whole genome shotgun (WGS) entry which is preliminary data.</text>
</comment>
<feature type="domain" description="AB hydrolase-1" evidence="6">
    <location>
        <begin position="45"/>
        <end position="344"/>
    </location>
</feature>
<dbReference type="PANTHER" id="PTHR47470:SF1">
    <property type="entry name" value="FAD-DEPENDENT OXIDOREDUCTASE 2 FAD BINDING DOMAIN-CONTAINING PROTEIN"/>
    <property type="match status" value="1"/>
</dbReference>
<dbReference type="GO" id="GO:0016995">
    <property type="term" value="F:cholesterol oxidase activity"/>
    <property type="evidence" value="ECO:0007669"/>
    <property type="project" value="UniProtKB-EC"/>
</dbReference>
<evidence type="ECO:0000259" key="6">
    <source>
        <dbReference type="Pfam" id="PF12697"/>
    </source>
</evidence>
<evidence type="ECO:0000256" key="4">
    <source>
        <dbReference type="ARBA" id="ARBA00022827"/>
    </source>
</evidence>
<dbReference type="InterPro" id="IPR000073">
    <property type="entry name" value="AB_hydrolase_1"/>
</dbReference>
<keyword evidence="3" id="KW-0285">Flavoprotein</keyword>
<dbReference type="PANTHER" id="PTHR47470">
    <property type="entry name" value="CHOLESTEROL OXIDASE"/>
    <property type="match status" value="1"/>
</dbReference>
<dbReference type="Pfam" id="PF12697">
    <property type="entry name" value="Abhydrolase_6"/>
    <property type="match status" value="1"/>
</dbReference>
<gene>
    <name evidence="7" type="ORF">HNR67_002988</name>
</gene>
<evidence type="ECO:0000256" key="5">
    <source>
        <dbReference type="ARBA" id="ARBA00023002"/>
    </source>
</evidence>
<evidence type="ECO:0000256" key="3">
    <source>
        <dbReference type="ARBA" id="ARBA00022630"/>
    </source>
</evidence>
<dbReference type="SUPFAM" id="SSF53474">
    <property type="entry name" value="alpha/beta-Hydrolases"/>
    <property type="match status" value="1"/>
</dbReference>
<dbReference type="EMBL" id="JACHMH010000001">
    <property type="protein sequence ID" value="MBB4676870.1"/>
    <property type="molecule type" value="Genomic_DNA"/>
</dbReference>
<accession>A0A7W7C994</accession>
<protein>
    <submittedName>
        <fullName evidence="7">Cholesterol oxidase</fullName>
        <ecNumber evidence="7">1.1.3.6</ecNumber>
    </submittedName>
</protein>